<dbReference type="InterPro" id="IPR029033">
    <property type="entry name" value="His_PPase_superfam"/>
</dbReference>
<dbReference type="CDD" id="cd07067">
    <property type="entry name" value="HP_PGM_like"/>
    <property type="match status" value="1"/>
</dbReference>
<protein>
    <recommendedName>
        <fullName evidence="6">Phosphoglycerate mutase</fullName>
    </recommendedName>
</protein>
<evidence type="ECO:0000256" key="2">
    <source>
        <dbReference type="PIRSR" id="PIRSR613078-2"/>
    </source>
</evidence>
<feature type="binding site" evidence="2">
    <location>
        <begin position="232"/>
        <end position="239"/>
    </location>
    <ligand>
        <name>substrate</name>
    </ligand>
</feature>
<evidence type="ECO:0000256" key="3">
    <source>
        <dbReference type="SAM" id="MobiDB-lite"/>
    </source>
</evidence>
<dbReference type="Gene3D" id="3.40.50.1240">
    <property type="entry name" value="Phosphoglycerate mutase-like"/>
    <property type="match status" value="1"/>
</dbReference>
<proteinExistence type="predicted"/>
<comment type="caution">
    <text evidence="4">The sequence shown here is derived from an EMBL/GenBank/DDBJ whole genome shotgun (WGS) entry which is preliminary data.</text>
</comment>
<dbReference type="Proteomes" id="UP001205105">
    <property type="component" value="Unassembled WGS sequence"/>
</dbReference>
<dbReference type="Pfam" id="PF00300">
    <property type="entry name" value="His_Phos_1"/>
    <property type="match status" value="1"/>
</dbReference>
<gene>
    <name evidence="4" type="ORF">COHA_007396</name>
</gene>
<feature type="region of interest" description="Disordered" evidence="3">
    <location>
        <begin position="59"/>
        <end position="108"/>
    </location>
</feature>
<dbReference type="InterPro" id="IPR052765">
    <property type="entry name" value="PGM-Related"/>
</dbReference>
<feature type="binding site" evidence="2">
    <location>
        <position position="294"/>
    </location>
    <ligand>
        <name>substrate</name>
    </ligand>
</feature>
<keyword evidence="5" id="KW-1185">Reference proteome</keyword>
<dbReference type="AlphaFoldDB" id="A0AAD5DIW3"/>
<dbReference type="PANTHER" id="PTHR46192">
    <property type="entry name" value="BROAD-RANGE ACID PHOSPHATASE DET1"/>
    <property type="match status" value="1"/>
</dbReference>
<feature type="active site" description="Proton donor/acceptor" evidence="1">
    <location>
        <position position="322"/>
    </location>
</feature>
<evidence type="ECO:0008006" key="6">
    <source>
        <dbReference type="Google" id="ProtNLM"/>
    </source>
</evidence>
<sequence length="506" mass="54975">MAAPVARCVSLQRPVVSGCPQPRVLGASGSRKSCRSSYGCRPGTDEAATLQLLQATASPRRSVAAQAGGNGAGTATEVPQADNEHQASAVEVPAAGDEAPATAAPGRELGAARNPSLEQEVTELRLLLQQQAAQQAEAVRLIQQQQQTIATLERRLLGGDTGGGPLAAASSTAAPASPSDAAPLDGPAFVMQPSVLERPVQGAYGQGMPNPNWTSWGPRDHALLPRRIVLVRHAQSKGNVDPFQYTYVPDPSVPLTAKGWEQAVDAGEKLKALLQAESKGRNYRLFMYTSPYLRCKQTTEGIVQAFSPDQLLGVQEEVQLREQDFGNFQDAEGKKREKLERLRYGRFFYRFPHGESGADVYDRMTVFQDHLVRDMNAGRYGEGCTVVLVTHGLAARIFLQRWFHWTVDQFLAVWNPPNAEPIVLERIDLLADGASCPDPLQRRGGGGTGLGWVHTKALYRLRPDSRQHLTGMTDDMCSTTWVPRGVANWRATSEIFVQESGSLDSD</sequence>
<feature type="compositionally biased region" description="Low complexity" evidence="3">
    <location>
        <begin position="93"/>
        <end position="105"/>
    </location>
</feature>
<evidence type="ECO:0000313" key="5">
    <source>
        <dbReference type="Proteomes" id="UP001205105"/>
    </source>
</evidence>
<name>A0AAD5DIW3_9CHLO</name>
<dbReference type="InterPro" id="IPR013078">
    <property type="entry name" value="His_Pase_superF_clade-1"/>
</dbReference>
<feature type="region of interest" description="Disordered" evidence="3">
    <location>
        <begin position="161"/>
        <end position="181"/>
    </location>
</feature>
<evidence type="ECO:0000256" key="1">
    <source>
        <dbReference type="PIRSR" id="PIRSR613078-1"/>
    </source>
</evidence>
<dbReference type="SUPFAM" id="SSF53254">
    <property type="entry name" value="Phosphoglycerate mutase-like"/>
    <property type="match status" value="1"/>
</dbReference>
<dbReference type="EMBL" id="JADXDR010000118">
    <property type="protein sequence ID" value="KAI7838780.1"/>
    <property type="molecule type" value="Genomic_DNA"/>
</dbReference>
<evidence type="ECO:0000313" key="4">
    <source>
        <dbReference type="EMBL" id="KAI7838780.1"/>
    </source>
</evidence>
<feature type="active site" description="Tele-phosphohistidine intermediate" evidence="1">
    <location>
        <position position="233"/>
    </location>
</feature>
<reference evidence="4" key="1">
    <citation type="submission" date="2020-11" db="EMBL/GenBank/DDBJ databases">
        <title>Chlorella ohadii genome sequencing and assembly.</title>
        <authorList>
            <person name="Murik O."/>
            <person name="Treves H."/>
            <person name="Kedem I."/>
            <person name="Shotland Y."/>
            <person name="Kaplan A."/>
        </authorList>
    </citation>
    <scope>NUCLEOTIDE SEQUENCE</scope>
    <source>
        <strain evidence="4">1</strain>
    </source>
</reference>
<feature type="compositionally biased region" description="Low complexity" evidence="3">
    <location>
        <begin position="166"/>
        <end position="181"/>
    </location>
</feature>
<dbReference type="SMART" id="SM00855">
    <property type="entry name" value="PGAM"/>
    <property type="match status" value="1"/>
</dbReference>
<organism evidence="4 5">
    <name type="scientific">Chlorella ohadii</name>
    <dbReference type="NCBI Taxonomy" id="2649997"/>
    <lineage>
        <taxon>Eukaryota</taxon>
        <taxon>Viridiplantae</taxon>
        <taxon>Chlorophyta</taxon>
        <taxon>core chlorophytes</taxon>
        <taxon>Trebouxiophyceae</taxon>
        <taxon>Chlorellales</taxon>
        <taxon>Chlorellaceae</taxon>
        <taxon>Chlorella clade</taxon>
        <taxon>Chlorella</taxon>
    </lineage>
</organism>
<accession>A0AAD5DIW3</accession>